<dbReference type="PROSITE" id="PS50949">
    <property type="entry name" value="HTH_GNTR"/>
    <property type="match status" value="1"/>
</dbReference>
<feature type="domain" description="HTH gntR-type" evidence="4">
    <location>
        <begin position="22"/>
        <end position="89"/>
    </location>
</feature>
<keyword evidence="2" id="KW-0238">DNA-binding</keyword>
<dbReference type="PANTHER" id="PTHR43537">
    <property type="entry name" value="TRANSCRIPTIONAL REGULATOR, GNTR FAMILY"/>
    <property type="match status" value="1"/>
</dbReference>
<keyword evidence="1" id="KW-0805">Transcription regulation</keyword>
<dbReference type="SUPFAM" id="SSF48008">
    <property type="entry name" value="GntR ligand-binding domain-like"/>
    <property type="match status" value="1"/>
</dbReference>
<name>A0A345HIN3_9ACTN</name>
<evidence type="ECO:0000256" key="3">
    <source>
        <dbReference type="ARBA" id="ARBA00023163"/>
    </source>
</evidence>
<dbReference type="InterPro" id="IPR011711">
    <property type="entry name" value="GntR_C"/>
</dbReference>
<dbReference type="Gene3D" id="1.10.10.10">
    <property type="entry name" value="Winged helix-like DNA-binding domain superfamily/Winged helix DNA-binding domain"/>
    <property type="match status" value="1"/>
</dbReference>
<dbReference type="InterPro" id="IPR036390">
    <property type="entry name" value="WH_DNA-bd_sf"/>
</dbReference>
<dbReference type="SUPFAM" id="SSF46785">
    <property type="entry name" value="Winged helix' DNA-binding domain"/>
    <property type="match status" value="1"/>
</dbReference>
<dbReference type="Proteomes" id="UP000253868">
    <property type="component" value="Chromosome"/>
</dbReference>
<keyword evidence="3" id="KW-0804">Transcription</keyword>
<dbReference type="SMART" id="SM00345">
    <property type="entry name" value="HTH_GNTR"/>
    <property type="match status" value="1"/>
</dbReference>
<dbReference type="SMART" id="SM00895">
    <property type="entry name" value="FCD"/>
    <property type="match status" value="1"/>
</dbReference>
<dbReference type="Pfam" id="PF00392">
    <property type="entry name" value="GntR"/>
    <property type="match status" value="1"/>
</dbReference>
<dbReference type="OrthoDB" id="5182935at2"/>
<protein>
    <submittedName>
        <fullName evidence="5">GntR family transcriptional regulator</fullName>
    </submittedName>
</protein>
<dbReference type="EMBL" id="CP031194">
    <property type="protein sequence ID" value="AXG76557.1"/>
    <property type="molecule type" value="Genomic_DNA"/>
</dbReference>
<dbReference type="InterPro" id="IPR036388">
    <property type="entry name" value="WH-like_DNA-bd_sf"/>
</dbReference>
<dbReference type="AlphaFoldDB" id="A0A345HIN3"/>
<dbReference type="CDD" id="cd07377">
    <property type="entry name" value="WHTH_GntR"/>
    <property type="match status" value="1"/>
</dbReference>
<evidence type="ECO:0000259" key="4">
    <source>
        <dbReference type="PROSITE" id="PS50949"/>
    </source>
</evidence>
<evidence type="ECO:0000256" key="2">
    <source>
        <dbReference type="ARBA" id="ARBA00023125"/>
    </source>
</evidence>
<dbReference type="InterPro" id="IPR000524">
    <property type="entry name" value="Tscrpt_reg_HTH_GntR"/>
</dbReference>
<accession>A0A345HIN3</accession>
<dbReference type="Gene3D" id="1.20.120.530">
    <property type="entry name" value="GntR ligand-binding domain-like"/>
    <property type="match status" value="1"/>
</dbReference>
<gene>
    <name evidence="5" type="ORF">DVK44_01470</name>
</gene>
<dbReference type="RefSeq" id="WP_114657920.1">
    <property type="nucleotide sequence ID" value="NZ_CP031194.1"/>
</dbReference>
<dbReference type="GO" id="GO:0003677">
    <property type="term" value="F:DNA binding"/>
    <property type="evidence" value="ECO:0007669"/>
    <property type="project" value="UniProtKB-KW"/>
</dbReference>
<evidence type="ECO:0000256" key="1">
    <source>
        <dbReference type="ARBA" id="ARBA00023015"/>
    </source>
</evidence>
<organism evidence="5 6">
    <name type="scientific">Streptomyces paludis</name>
    <dbReference type="NCBI Taxonomy" id="2282738"/>
    <lineage>
        <taxon>Bacteria</taxon>
        <taxon>Bacillati</taxon>
        <taxon>Actinomycetota</taxon>
        <taxon>Actinomycetes</taxon>
        <taxon>Kitasatosporales</taxon>
        <taxon>Streptomycetaceae</taxon>
        <taxon>Streptomyces</taxon>
    </lineage>
</organism>
<dbReference type="PANTHER" id="PTHR43537:SF24">
    <property type="entry name" value="GLUCONATE OPERON TRANSCRIPTIONAL REPRESSOR"/>
    <property type="match status" value="1"/>
</dbReference>
<proteinExistence type="predicted"/>
<evidence type="ECO:0000313" key="6">
    <source>
        <dbReference type="Proteomes" id="UP000253868"/>
    </source>
</evidence>
<dbReference type="KEGG" id="spad:DVK44_01470"/>
<keyword evidence="6" id="KW-1185">Reference proteome</keyword>
<dbReference type="GO" id="GO:0003700">
    <property type="term" value="F:DNA-binding transcription factor activity"/>
    <property type="evidence" value="ECO:0007669"/>
    <property type="project" value="InterPro"/>
</dbReference>
<reference evidence="6" key="1">
    <citation type="submission" date="2018-07" db="EMBL/GenBank/DDBJ databases">
        <authorList>
            <person name="Zhao J."/>
        </authorList>
    </citation>
    <scope>NUCLEOTIDE SEQUENCE [LARGE SCALE GENOMIC DNA]</scope>
    <source>
        <strain evidence="6">GSSD-12</strain>
    </source>
</reference>
<dbReference type="InterPro" id="IPR008920">
    <property type="entry name" value="TF_FadR/GntR_C"/>
</dbReference>
<dbReference type="Pfam" id="PF07729">
    <property type="entry name" value="FCD"/>
    <property type="match status" value="1"/>
</dbReference>
<sequence>MTPSPPPQRRGSAARPTAPWSLRKQDWAYQQLRERILTGVLAPGEQLSQEALAQELGISRGPLRDALSRLAAESLVVDRPHQKSTVAEVSVADARDIYNGRAALESVLAAAAAQADPAERGALAADFGLLLERQRIAVSLGDAIQVRLLDREFHDTVYELAAMPATLAALDQLRAKSDRYLALYLADAQRAQISVDEHTAIVEALLRGDAEQSATLTRTHVLGGLTLLAGSIAGQPASVSDPL</sequence>
<evidence type="ECO:0000313" key="5">
    <source>
        <dbReference type="EMBL" id="AXG76557.1"/>
    </source>
</evidence>